<keyword evidence="3" id="KW-1185">Reference proteome</keyword>
<proteinExistence type="predicted"/>
<dbReference type="InterPro" id="IPR014262">
    <property type="entry name" value="HAF_rpt"/>
</dbReference>
<dbReference type="RefSeq" id="WP_270920548.1">
    <property type="nucleotide sequence ID" value="NZ_CP127247.1"/>
</dbReference>
<sequence>MHDQSIFPKRNSFSGIFLLTTTAIGVASAANAQEMMTDLGALGSGFSSKAHGVSADGAVVVGQSGSSVGTRAFRWDAANGMVDLGTSTGGSYSIAAGVSADGSVIVAQSHSGVGLNAFRWDAGSGMVSLGTLTGGTVSRAFGVSADGYVTVGYADSFGDDRAFTYHSTMLDLLNSQIAIGQSAADQAAAVGMRNAVMNFSLNRELTVNRPAATTADGPATLPMALRLEA</sequence>
<dbReference type="NCBIfam" id="TIGR02913">
    <property type="entry name" value="HAF_rpt"/>
    <property type="match status" value="2"/>
</dbReference>
<evidence type="ECO:0008006" key="4">
    <source>
        <dbReference type="Google" id="ProtNLM"/>
    </source>
</evidence>
<feature type="chain" id="PRO_5040840543" description="HAF repeat-containing protein" evidence="1">
    <location>
        <begin position="33"/>
        <end position="229"/>
    </location>
</feature>
<evidence type="ECO:0000256" key="1">
    <source>
        <dbReference type="SAM" id="SignalP"/>
    </source>
</evidence>
<dbReference type="AlphaFoldDB" id="A0A9Y2KX57"/>
<protein>
    <recommendedName>
        <fullName evidence="4">HAF repeat-containing protein</fullName>
    </recommendedName>
</protein>
<organism evidence="2 3">
    <name type="scientific">Parasedimentitalea psychrophila</name>
    <dbReference type="NCBI Taxonomy" id="2997337"/>
    <lineage>
        <taxon>Bacteria</taxon>
        <taxon>Pseudomonadati</taxon>
        <taxon>Pseudomonadota</taxon>
        <taxon>Alphaproteobacteria</taxon>
        <taxon>Rhodobacterales</taxon>
        <taxon>Paracoccaceae</taxon>
        <taxon>Parasedimentitalea</taxon>
    </lineage>
</organism>
<dbReference type="Proteomes" id="UP001238334">
    <property type="component" value="Chromosome"/>
</dbReference>
<feature type="signal peptide" evidence="1">
    <location>
        <begin position="1"/>
        <end position="32"/>
    </location>
</feature>
<keyword evidence="1" id="KW-0732">Signal</keyword>
<gene>
    <name evidence="2" type="ORF">QPJ95_13410</name>
</gene>
<dbReference type="KEGG" id="ppso:QPJ95_13410"/>
<accession>A0A9Y2KX57</accession>
<evidence type="ECO:0000313" key="3">
    <source>
        <dbReference type="Proteomes" id="UP001238334"/>
    </source>
</evidence>
<reference evidence="2 3" key="1">
    <citation type="submission" date="2023-06" db="EMBL/GenBank/DDBJ databases">
        <title>Parasedimentitalea psychrophila sp. nov., a psychrophilic bacterium isolated from deep-sea sediment.</title>
        <authorList>
            <person name="Li A."/>
        </authorList>
    </citation>
    <scope>NUCLEOTIDE SEQUENCE [LARGE SCALE GENOMIC DNA]</scope>
    <source>
        <strain evidence="2 3">QS115</strain>
    </source>
</reference>
<dbReference type="EMBL" id="CP127247">
    <property type="protein sequence ID" value="WIY23646.1"/>
    <property type="molecule type" value="Genomic_DNA"/>
</dbReference>
<name>A0A9Y2KX57_9RHOB</name>
<evidence type="ECO:0000313" key="2">
    <source>
        <dbReference type="EMBL" id="WIY23646.1"/>
    </source>
</evidence>